<gene>
    <name evidence="1" type="ORF">RR46_10402</name>
</gene>
<proteinExistence type="predicted"/>
<accession>A0A194Q261</accession>
<protein>
    <submittedName>
        <fullName evidence="1">Uncharacterized protein</fullName>
    </submittedName>
</protein>
<keyword evidence="2" id="KW-1185">Reference proteome</keyword>
<reference evidence="1 2" key="1">
    <citation type="journal article" date="2015" name="Nat. Commun.">
        <title>Outbred genome sequencing and CRISPR/Cas9 gene editing in butterflies.</title>
        <authorList>
            <person name="Li X."/>
            <person name="Fan D."/>
            <person name="Zhang W."/>
            <person name="Liu G."/>
            <person name="Zhang L."/>
            <person name="Zhao L."/>
            <person name="Fang X."/>
            <person name="Chen L."/>
            <person name="Dong Y."/>
            <person name="Chen Y."/>
            <person name="Ding Y."/>
            <person name="Zhao R."/>
            <person name="Feng M."/>
            <person name="Zhu Y."/>
            <person name="Feng Y."/>
            <person name="Jiang X."/>
            <person name="Zhu D."/>
            <person name="Xiang H."/>
            <person name="Feng X."/>
            <person name="Li S."/>
            <person name="Wang J."/>
            <person name="Zhang G."/>
            <person name="Kronforst M.R."/>
            <person name="Wang W."/>
        </authorList>
    </citation>
    <scope>NUCLEOTIDE SEQUENCE [LARGE SCALE GENOMIC DNA]</scope>
    <source>
        <strain evidence="1">Ya'a_city_454_Px</strain>
        <tissue evidence="1">Whole body</tissue>
    </source>
</reference>
<sequence>MDSPEGESVARRDAVRCGAVRCGAAGGRAPRAAASDARGQMLDCLFRNASRDQKPVGDILKTRTRISEPVREALRGAAVDNGSQNIQLVRELQSLVA</sequence>
<evidence type="ECO:0000313" key="1">
    <source>
        <dbReference type="EMBL" id="KPI99084.1"/>
    </source>
</evidence>
<dbReference type="AlphaFoldDB" id="A0A194Q261"/>
<organism evidence="1 2">
    <name type="scientific">Papilio xuthus</name>
    <name type="common">Asian swallowtail butterfly</name>
    <dbReference type="NCBI Taxonomy" id="66420"/>
    <lineage>
        <taxon>Eukaryota</taxon>
        <taxon>Metazoa</taxon>
        <taxon>Ecdysozoa</taxon>
        <taxon>Arthropoda</taxon>
        <taxon>Hexapoda</taxon>
        <taxon>Insecta</taxon>
        <taxon>Pterygota</taxon>
        <taxon>Neoptera</taxon>
        <taxon>Endopterygota</taxon>
        <taxon>Lepidoptera</taxon>
        <taxon>Glossata</taxon>
        <taxon>Ditrysia</taxon>
        <taxon>Papilionoidea</taxon>
        <taxon>Papilionidae</taxon>
        <taxon>Papilioninae</taxon>
        <taxon>Papilio</taxon>
    </lineage>
</organism>
<evidence type="ECO:0000313" key="2">
    <source>
        <dbReference type="Proteomes" id="UP000053268"/>
    </source>
</evidence>
<dbReference type="EMBL" id="KQ459582">
    <property type="protein sequence ID" value="KPI99084.1"/>
    <property type="molecule type" value="Genomic_DNA"/>
</dbReference>
<name>A0A194Q261_PAPXU</name>
<dbReference type="Proteomes" id="UP000053268">
    <property type="component" value="Unassembled WGS sequence"/>
</dbReference>